<protein>
    <submittedName>
        <fullName evidence="2">Uncharacterized conserved protein, DUF427 family</fullName>
    </submittedName>
</protein>
<dbReference type="EMBL" id="FXTT01000001">
    <property type="protein sequence ID" value="SMP09929.1"/>
    <property type="molecule type" value="Genomic_DNA"/>
</dbReference>
<dbReference type="InterPro" id="IPR007361">
    <property type="entry name" value="DUF427"/>
</dbReference>
<dbReference type="InterPro" id="IPR038694">
    <property type="entry name" value="DUF427_sf"/>
</dbReference>
<dbReference type="PANTHER" id="PTHR34310:SF9">
    <property type="entry name" value="BLR5716 PROTEIN"/>
    <property type="match status" value="1"/>
</dbReference>
<evidence type="ECO:0000259" key="1">
    <source>
        <dbReference type="Pfam" id="PF04248"/>
    </source>
</evidence>
<dbReference type="Proteomes" id="UP001157914">
    <property type="component" value="Unassembled WGS sequence"/>
</dbReference>
<evidence type="ECO:0000313" key="3">
    <source>
        <dbReference type="Proteomes" id="UP001157914"/>
    </source>
</evidence>
<keyword evidence="3" id="KW-1185">Reference proteome</keyword>
<comment type="caution">
    <text evidence="2">The sequence shown here is derived from an EMBL/GenBank/DDBJ whole genome shotgun (WGS) entry which is preliminary data.</text>
</comment>
<accession>A0ABY1NHI6</accession>
<dbReference type="PANTHER" id="PTHR34310">
    <property type="entry name" value="DUF427 DOMAIN PROTEIN (AFU_ORTHOLOGUE AFUA_3G02220)"/>
    <property type="match status" value="1"/>
</dbReference>
<dbReference type="Pfam" id="PF04248">
    <property type="entry name" value="NTP_transf_9"/>
    <property type="match status" value="1"/>
</dbReference>
<dbReference type="Gene3D" id="2.170.150.40">
    <property type="entry name" value="Domain of unknown function (DUF427)"/>
    <property type="match status" value="1"/>
</dbReference>
<reference evidence="2 3" key="1">
    <citation type="submission" date="2017-05" db="EMBL/GenBank/DDBJ databases">
        <authorList>
            <person name="Varghese N."/>
            <person name="Submissions S."/>
        </authorList>
    </citation>
    <scope>NUCLEOTIDE SEQUENCE [LARGE SCALE GENOMIC DNA]</scope>
    <source>
        <strain evidence="2 3">DSM 15949</strain>
    </source>
</reference>
<name>A0ABY1NHI6_9HYPH</name>
<gene>
    <name evidence="2" type="ORF">SAMN06265374_1154</name>
</gene>
<evidence type="ECO:0000313" key="2">
    <source>
        <dbReference type="EMBL" id="SMP09929.1"/>
    </source>
</evidence>
<proteinExistence type="predicted"/>
<feature type="domain" description="DUF427" evidence="1">
    <location>
        <begin position="78"/>
        <end position="167"/>
    </location>
</feature>
<organism evidence="2 3">
    <name type="scientific">Roseibium denhamense</name>
    <dbReference type="NCBI Taxonomy" id="76305"/>
    <lineage>
        <taxon>Bacteria</taxon>
        <taxon>Pseudomonadati</taxon>
        <taxon>Pseudomonadota</taxon>
        <taxon>Alphaproteobacteria</taxon>
        <taxon>Hyphomicrobiales</taxon>
        <taxon>Stappiaceae</taxon>
        <taxon>Roseibium</taxon>
    </lineage>
</organism>
<sequence>MPWQGLMTRKQSPLHWRSVQEHDFSPILMSDALLKRNANTRSAFEINMTALEKVFENAIRNPGDPGHLMVIKPVKRRVRIYTGDVLIADTTAALRVMEIGRSVYDPVIYVPEQDVLVALGNIEKSTHCPIKGDASYVSLGTVEIGWTYKNPIPTSEILAGHLAFWPDKVRLVEGA</sequence>